<dbReference type="InterPro" id="IPR029060">
    <property type="entry name" value="PIN-like_dom_sf"/>
</dbReference>
<dbReference type="OrthoDB" id="9796690at2"/>
<dbReference type="HAMAP" id="MF_00265">
    <property type="entry name" value="VapC_Nob1"/>
    <property type="match status" value="1"/>
</dbReference>
<reference evidence="10 11" key="1">
    <citation type="journal article" date="2014" name="ISME J.">
        <title>Ecophysiology of Thioploca ingrica as revealed by the complete genome sequence supplemented with proteomic evidence.</title>
        <authorList>
            <person name="Kojima H."/>
            <person name="Ogura Y."/>
            <person name="Yamamoto N."/>
            <person name="Togashi T."/>
            <person name="Mori H."/>
            <person name="Watanabe T."/>
            <person name="Nemoto F."/>
            <person name="Kurokawa K."/>
            <person name="Hayashi T."/>
            <person name="Fukui M."/>
        </authorList>
    </citation>
    <scope>NUCLEOTIDE SEQUENCE [LARGE SCALE GENOMIC DNA]</scope>
</reference>
<comment type="function">
    <text evidence="8">Toxic component of a toxin-antitoxin (TA) system. An RNase.</text>
</comment>
<dbReference type="PANTHER" id="PTHR33653">
    <property type="entry name" value="RIBONUCLEASE VAPC2"/>
    <property type="match status" value="1"/>
</dbReference>
<dbReference type="InterPro" id="IPR002716">
    <property type="entry name" value="PIN_dom"/>
</dbReference>
<evidence type="ECO:0000256" key="6">
    <source>
        <dbReference type="ARBA" id="ARBA00022842"/>
    </source>
</evidence>
<evidence type="ECO:0000256" key="4">
    <source>
        <dbReference type="ARBA" id="ARBA00022723"/>
    </source>
</evidence>
<comment type="cofactor">
    <cofactor evidence="1 8">
        <name>Mg(2+)</name>
        <dbReference type="ChEBI" id="CHEBI:18420"/>
    </cofactor>
</comment>
<dbReference type="Pfam" id="PF01850">
    <property type="entry name" value="PIN"/>
    <property type="match status" value="1"/>
</dbReference>
<name>A0A090BVH6_9GAMM</name>
<keyword evidence="8" id="KW-0800">Toxin</keyword>
<dbReference type="SUPFAM" id="SSF88723">
    <property type="entry name" value="PIN domain-like"/>
    <property type="match status" value="1"/>
</dbReference>
<evidence type="ECO:0000256" key="7">
    <source>
        <dbReference type="ARBA" id="ARBA00038093"/>
    </source>
</evidence>
<dbReference type="EC" id="3.1.-.-" evidence="8"/>
<organism evidence="10 11">
    <name type="scientific">Thioploca ingrica</name>
    <dbReference type="NCBI Taxonomy" id="40754"/>
    <lineage>
        <taxon>Bacteria</taxon>
        <taxon>Pseudomonadati</taxon>
        <taxon>Pseudomonadota</taxon>
        <taxon>Gammaproteobacteria</taxon>
        <taxon>Thiotrichales</taxon>
        <taxon>Thiotrichaceae</taxon>
        <taxon>Thioploca</taxon>
    </lineage>
</organism>
<feature type="binding site" evidence="8">
    <location>
        <position position="6"/>
    </location>
    <ligand>
        <name>Mg(2+)</name>
        <dbReference type="ChEBI" id="CHEBI:18420"/>
    </ligand>
</feature>
<dbReference type="InterPro" id="IPR050556">
    <property type="entry name" value="Type_II_TA_system_RNase"/>
</dbReference>
<dbReference type="HOGENOM" id="CLU_118482_5_2_6"/>
<dbReference type="Proteomes" id="UP000031623">
    <property type="component" value="Chromosome"/>
</dbReference>
<dbReference type="STRING" id="40754.THII_2574"/>
<dbReference type="GO" id="GO:0004540">
    <property type="term" value="F:RNA nuclease activity"/>
    <property type="evidence" value="ECO:0007669"/>
    <property type="project" value="InterPro"/>
</dbReference>
<evidence type="ECO:0000259" key="9">
    <source>
        <dbReference type="Pfam" id="PF01850"/>
    </source>
</evidence>
<gene>
    <name evidence="8" type="primary">vapC</name>
    <name evidence="10" type="ORF">THII_2574</name>
</gene>
<keyword evidence="5 8" id="KW-0378">Hydrolase</keyword>
<keyword evidence="2 8" id="KW-1277">Toxin-antitoxin system</keyword>
<evidence type="ECO:0000256" key="5">
    <source>
        <dbReference type="ARBA" id="ARBA00022801"/>
    </source>
</evidence>
<evidence type="ECO:0000256" key="8">
    <source>
        <dbReference type="HAMAP-Rule" id="MF_00265"/>
    </source>
</evidence>
<evidence type="ECO:0000256" key="2">
    <source>
        <dbReference type="ARBA" id="ARBA00022649"/>
    </source>
</evidence>
<evidence type="ECO:0000313" key="11">
    <source>
        <dbReference type="Proteomes" id="UP000031623"/>
    </source>
</evidence>
<dbReference type="CDD" id="cd18744">
    <property type="entry name" value="PIN_VapC4-5_FitB-like"/>
    <property type="match status" value="1"/>
</dbReference>
<dbReference type="PANTHER" id="PTHR33653:SF1">
    <property type="entry name" value="RIBONUCLEASE VAPC2"/>
    <property type="match status" value="1"/>
</dbReference>
<dbReference type="EMBL" id="AP014633">
    <property type="protein sequence ID" value="BAP56871.1"/>
    <property type="molecule type" value="Genomic_DNA"/>
</dbReference>
<comment type="similarity">
    <text evidence="7 8">Belongs to the PINc/VapC protein family.</text>
</comment>
<proteinExistence type="inferred from homology"/>
<evidence type="ECO:0000256" key="3">
    <source>
        <dbReference type="ARBA" id="ARBA00022722"/>
    </source>
</evidence>
<accession>A0A090BVH6</accession>
<dbReference type="Gene3D" id="3.40.50.1010">
    <property type="entry name" value="5'-nuclease"/>
    <property type="match status" value="1"/>
</dbReference>
<sequence length="134" mass="15364">MNYLLDTNIISAILKQNHQVLIKVRLAQRLGKKIFMSSITYYEIKRGLLVSQASQKLDLFNQLLIDCEIIGIDSERVLDKAATIYAHLKRQGELLPDADILIAATAQSHHLILVTDDSHFNRIGELRLENWIRK</sequence>
<dbReference type="KEGG" id="tig:THII_2574"/>
<keyword evidence="3 8" id="KW-0540">Nuclease</keyword>
<feature type="binding site" evidence="8">
    <location>
        <position position="99"/>
    </location>
    <ligand>
        <name>Mg(2+)</name>
        <dbReference type="ChEBI" id="CHEBI:18420"/>
    </ligand>
</feature>
<evidence type="ECO:0000313" key="10">
    <source>
        <dbReference type="EMBL" id="BAP56871.1"/>
    </source>
</evidence>
<keyword evidence="4 8" id="KW-0479">Metal-binding</keyword>
<dbReference type="GO" id="GO:0016787">
    <property type="term" value="F:hydrolase activity"/>
    <property type="evidence" value="ECO:0007669"/>
    <property type="project" value="UniProtKB-KW"/>
</dbReference>
<dbReference type="AlphaFoldDB" id="A0A090BVH6"/>
<evidence type="ECO:0000256" key="1">
    <source>
        <dbReference type="ARBA" id="ARBA00001946"/>
    </source>
</evidence>
<dbReference type="InterPro" id="IPR022907">
    <property type="entry name" value="VapC_family"/>
</dbReference>
<protein>
    <recommendedName>
        <fullName evidence="8">Ribonuclease VapC</fullName>
        <shortName evidence="8">RNase VapC</shortName>
        <ecNumber evidence="8">3.1.-.-</ecNumber>
    </recommendedName>
    <alternativeName>
        <fullName evidence="8">Toxin VapC</fullName>
    </alternativeName>
</protein>
<feature type="domain" description="PIN" evidence="9">
    <location>
        <begin position="3"/>
        <end position="125"/>
    </location>
</feature>
<keyword evidence="11" id="KW-1185">Reference proteome</keyword>
<dbReference type="GO" id="GO:0000287">
    <property type="term" value="F:magnesium ion binding"/>
    <property type="evidence" value="ECO:0007669"/>
    <property type="project" value="UniProtKB-UniRule"/>
</dbReference>
<dbReference type="GO" id="GO:0090729">
    <property type="term" value="F:toxin activity"/>
    <property type="evidence" value="ECO:0007669"/>
    <property type="project" value="UniProtKB-KW"/>
</dbReference>
<keyword evidence="6 8" id="KW-0460">Magnesium</keyword>